<dbReference type="Gene3D" id="3.40.50.720">
    <property type="entry name" value="NAD(P)-binding Rossmann-like Domain"/>
    <property type="match status" value="1"/>
</dbReference>
<dbReference type="Proteomes" id="UP001501591">
    <property type="component" value="Unassembled WGS sequence"/>
</dbReference>
<organism evidence="2 3">
    <name type="scientific">Microbacterium soli</name>
    <dbReference type="NCBI Taxonomy" id="446075"/>
    <lineage>
        <taxon>Bacteria</taxon>
        <taxon>Bacillati</taxon>
        <taxon>Actinomycetota</taxon>
        <taxon>Actinomycetes</taxon>
        <taxon>Micrococcales</taxon>
        <taxon>Microbacteriaceae</taxon>
        <taxon>Microbacterium</taxon>
    </lineage>
</organism>
<dbReference type="EMBL" id="BAABCP010000001">
    <property type="protein sequence ID" value="GAA3933806.1"/>
    <property type="molecule type" value="Genomic_DNA"/>
</dbReference>
<dbReference type="InterPro" id="IPR037108">
    <property type="entry name" value="TM1727-like_C_sf"/>
</dbReference>
<reference evidence="3" key="1">
    <citation type="journal article" date="2019" name="Int. J. Syst. Evol. Microbiol.">
        <title>The Global Catalogue of Microorganisms (GCM) 10K type strain sequencing project: providing services to taxonomists for standard genome sequencing and annotation.</title>
        <authorList>
            <consortium name="The Broad Institute Genomics Platform"/>
            <consortium name="The Broad Institute Genome Sequencing Center for Infectious Disease"/>
            <person name="Wu L."/>
            <person name="Ma J."/>
        </authorList>
    </citation>
    <scope>NUCLEOTIDE SEQUENCE [LARGE SCALE GENOMIC DNA]</scope>
    <source>
        <strain evidence="3">JCM 17024</strain>
    </source>
</reference>
<dbReference type="InterPro" id="IPR036291">
    <property type="entry name" value="NAD(P)-bd_dom_sf"/>
</dbReference>
<proteinExistence type="predicted"/>
<evidence type="ECO:0000313" key="2">
    <source>
        <dbReference type="EMBL" id="GAA3933806.1"/>
    </source>
</evidence>
<dbReference type="Pfam" id="PF10728">
    <property type="entry name" value="DUF2520"/>
    <property type="match status" value="1"/>
</dbReference>
<protein>
    <submittedName>
        <fullName evidence="2">DUF2520 domain-containing protein</fullName>
    </submittedName>
</protein>
<evidence type="ECO:0000259" key="1">
    <source>
        <dbReference type="Pfam" id="PF10728"/>
    </source>
</evidence>
<dbReference type="RefSeq" id="WP_344818465.1">
    <property type="nucleotide sequence ID" value="NZ_BAABCP010000001.1"/>
</dbReference>
<dbReference type="PANTHER" id="PTHR40459">
    <property type="entry name" value="CONSERVED HYPOTHETICAL ALANINE AND LEUCINE RICH PROTEIN"/>
    <property type="match status" value="1"/>
</dbReference>
<accession>A0ABP7N0W1</accession>
<dbReference type="SUPFAM" id="SSF48179">
    <property type="entry name" value="6-phosphogluconate dehydrogenase C-terminal domain-like"/>
    <property type="match status" value="1"/>
</dbReference>
<evidence type="ECO:0000313" key="3">
    <source>
        <dbReference type="Proteomes" id="UP001501591"/>
    </source>
</evidence>
<sequence>MNTSSESSTTVAVIGAGRLGRVLAVALRHAGFEVRGPLGRTDGIPASDIVLLCVPDAEIATAARAARPHARLLGHVSGATPLDDVDFSLHPLQTFTGAETPDVLRGIGAAVAGRTPDAVHAARTIAEALGARPFTVDDAHRAGYHAAASLSSNLLLTVLDAAERVALAAGIRSEGTRELLAPLVTRTVENWVRTGAAAALTGPIARGDEETVRRQREAVASTVPELSALFDRLCADTAALARRPERVSA</sequence>
<dbReference type="SUPFAM" id="SSF51735">
    <property type="entry name" value="NAD(P)-binding Rossmann-fold domains"/>
    <property type="match status" value="1"/>
</dbReference>
<feature type="domain" description="DUF2520" evidence="1">
    <location>
        <begin position="110"/>
        <end position="235"/>
    </location>
</feature>
<gene>
    <name evidence="2" type="ORF">GCM10022383_10410</name>
</gene>
<dbReference type="PANTHER" id="PTHR40459:SF1">
    <property type="entry name" value="CONSERVED HYPOTHETICAL ALANINE AND LEUCINE RICH PROTEIN"/>
    <property type="match status" value="1"/>
</dbReference>
<keyword evidence="3" id="KW-1185">Reference proteome</keyword>
<dbReference type="InterPro" id="IPR008927">
    <property type="entry name" value="6-PGluconate_DH-like_C_sf"/>
</dbReference>
<name>A0ABP7N0W1_9MICO</name>
<comment type="caution">
    <text evidence="2">The sequence shown here is derived from an EMBL/GenBank/DDBJ whole genome shotgun (WGS) entry which is preliminary data.</text>
</comment>
<dbReference type="Gene3D" id="1.10.1040.20">
    <property type="entry name" value="ProC-like, C-terminal domain"/>
    <property type="match status" value="1"/>
</dbReference>
<dbReference type="InterPro" id="IPR018931">
    <property type="entry name" value="DUF2520"/>
</dbReference>